<comment type="caution">
    <text evidence="2">The sequence shown here is derived from an EMBL/GenBank/DDBJ whole genome shotgun (WGS) entry which is preliminary data.</text>
</comment>
<gene>
    <name evidence="2" type="ORF">O181_022594</name>
</gene>
<reference evidence="2" key="1">
    <citation type="submission" date="2021-03" db="EMBL/GenBank/DDBJ databases">
        <title>Draft genome sequence of rust myrtle Austropuccinia psidii MF-1, a brazilian biotype.</title>
        <authorList>
            <person name="Quecine M.C."/>
            <person name="Pachon D.M.R."/>
            <person name="Bonatelli M.L."/>
            <person name="Correr F.H."/>
            <person name="Franceschini L.M."/>
            <person name="Leite T.F."/>
            <person name="Margarido G.R.A."/>
            <person name="Almeida C.A."/>
            <person name="Ferrarezi J.A."/>
            <person name="Labate C.A."/>
        </authorList>
    </citation>
    <scope>NUCLEOTIDE SEQUENCE</scope>
    <source>
        <strain evidence="2">MF-1</strain>
    </source>
</reference>
<keyword evidence="1" id="KW-0732">Signal</keyword>
<sequence length="150" mass="16787">MFLKAFQLQFFLVAVAFALTSEQPPYDPIHYCINGFDISQGGGRLTCYTTRGSSSCTLEKCYHLFETTKEDVSTFVFVKCVPENNPKGQQRPPLHPTKYTKTGPSTYTVSAGWYKLPSGRHQHITTPYDCDTSQTPPNRGYVTCDVCSPP</sequence>
<feature type="signal peptide" evidence="1">
    <location>
        <begin position="1"/>
        <end position="18"/>
    </location>
</feature>
<feature type="chain" id="PRO_5040349313" description="Secreted protein" evidence="1">
    <location>
        <begin position="19"/>
        <end position="150"/>
    </location>
</feature>
<evidence type="ECO:0008006" key="4">
    <source>
        <dbReference type="Google" id="ProtNLM"/>
    </source>
</evidence>
<evidence type="ECO:0000313" key="3">
    <source>
        <dbReference type="Proteomes" id="UP000765509"/>
    </source>
</evidence>
<keyword evidence="3" id="KW-1185">Reference proteome</keyword>
<evidence type="ECO:0000256" key="1">
    <source>
        <dbReference type="SAM" id="SignalP"/>
    </source>
</evidence>
<organism evidence="2 3">
    <name type="scientific">Austropuccinia psidii MF-1</name>
    <dbReference type="NCBI Taxonomy" id="1389203"/>
    <lineage>
        <taxon>Eukaryota</taxon>
        <taxon>Fungi</taxon>
        <taxon>Dikarya</taxon>
        <taxon>Basidiomycota</taxon>
        <taxon>Pucciniomycotina</taxon>
        <taxon>Pucciniomycetes</taxon>
        <taxon>Pucciniales</taxon>
        <taxon>Sphaerophragmiaceae</taxon>
        <taxon>Austropuccinia</taxon>
    </lineage>
</organism>
<accession>A0A9Q3CCW3</accession>
<dbReference type="AlphaFoldDB" id="A0A9Q3CCW3"/>
<dbReference type="Proteomes" id="UP000765509">
    <property type="component" value="Unassembled WGS sequence"/>
</dbReference>
<proteinExistence type="predicted"/>
<evidence type="ECO:0000313" key="2">
    <source>
        <dbReference type="EMBL" id="MBW0482879.1"/>
    </source>
</evidence>
<protein>
    <recommendedName>
        <fullName evidence="4">Secreted protein</fullName>
    </recommendedName>
</protein>
<dbReference type="EMBL" id="AVOT02006970">
    <property type="protein sequence ID" value="MBW0482879.1"/>
    <property type="molecule type" value="Genomic_DNA"/>
</dbReference>
<name>A0A9Q3CCW3_9BASI</name>